<comment type="subcellular location">
    <subcellularLocation>
        <location evidence="2">Secreted</location>
    </subcellularLocation>
</comment>
<dbReference type="InterPro" id="IPR013783">
    <property type="entry name" value="Ig-like_fold"/>
</dbReference>
<keyword evidence="16" id="KW-1185">Reference proteome</keyword>
<evidence type="ECO:0000256" key="8">
    <source>
        <dbReference type="ARBA" id="ARBA00023180"/>
    </source>
</evidence>
<dbReference type="PANTHER" id="PTHR42715:SF12">
    <property type="entry name" value="BETA-GLUCOSIDASE G-RELATED"/>
    <property type="match status" value="1"/>
</dbReference>
<comment type="similarity">
    <text evidence="4 13">Belongs to the glycosyl hydrolase 3 family.</text>
</comment>
<protein>
    <recommendedName>
        <fullName evidence="13">beta-glucosidase</fullName>
        <ecNumber evidence="13">3.2.1.21</ecNumber>
    </recommendedName>
</protein>
<dbReference type="EC" id="3.2.1.21" evidence="13"/>
<evidence type="ECO:0000256" key="11">
    <source>
        <dbReference type="ARBA" id="ARBA00023326"/>
    </source>
</evidence>
<dbReference type="Gene3D" id="3.40.830.10">
    <property type="entry name" value="LigB-like"/>
    <property type="match status" value="1"/>
</dbReference>
<dbReference type="InterPro" id="IPR017853">
    <property type="entry name" value="GH"/>
</dbReference>
<evidence type="ECO:0000256" key="12">
    <source>
        <dbReference type="ARBA" id="ARBA00024983"/>
    </source>
</evidence>
<dbReference type="Gene3D" id="2.60.40.10">
    <property type="entry name" value="Immunoglobulins"/>
    <property type="match status" value="1"/>
</dbReference>
<sequence length="1140" mass="122473">MSVREASHAGSWYSDSKSQLSAQLEQWLNAVPASTNGIRPGSQTDSIDIPSAGARAIIAPHAGYAYSGPAAAWAYKALDLSNAKRIFLLGPSHHYYLTGCALSKCDAYETPLGDLQIDKETVSELRKKANFDTMTQTQDEEEHSLEMHLPYIYKVLSKQFSDPSEFPTLVPILVGATSAATERQFGEILAPYLTDPTSVFIISSDFCHWGSRFRYTYYEQAPGQVRSLRSSDKPPSSPAIHESIAAIDGYCMDAVETKSHEKFLDILEETGNTVCGRHPIGVVMAAVEALSLGEAKGKFRFISVGLWRHANIAVDLPVPLSPSGAMRKYESAVRSNLFAMASAINFLALLGVAASLVSPTSAWDHSLYTTSPAILPSPNTTGIGWEDAFAKAKDFLAELTLEEKVAMVTGTTGPCPGAIAPVERLNFTGLCLQDGPLAIRQAVYANVFPAGVNVASTWDRNAFYKRSEYMGKEFKAKGAQIALTPVVGPLGRDPYGGRNWEGFSPDPYLSGVGVEESVWGIQDVGVQATTKHFIGNEQDTQRNPSTAADGTTIMSLSSNIDDKTMHESYLWPFANAVHAGTASVMCSYNRINGSYGCQNSKTLNGLLKTELNFQGFVMSDWGAVHSGVATIESGLDMNMPGGISFSTPSPSYWGENATSAVTNGTIPESRIDDMVLRVLTPYFHLGQDKDYPKVDAYSATLNGKAASTWLYDFQVGTEEEVVDLRSEETTQFIRESAANGTILLKNTHGALPLKAPKNVGVFGSAASEYAEGLYSLIGGSPFKPYDSKQGTLASGGGSGTGRFSHVVTPLEAIKAKTKEDGSLLQYMLDNEAITQYGTSAIFPNPDVCLVFIKSWATEGYDRETIYPEYNGTGVVNTVASNCNNTVVIHYGTGPTLFPFASNPNVTAIIAAHFPGQESGNSLVDVLYGAVNPSGHLPYTIPVSDTVFPKTLVNSTALVETTDPDAWQADFTEGNMIDYRYYIATNKTSSVLYPFGFGLSYTTFTVSDLVVESVSDAAIAGTTPSANATILPGGNSELWAAVYTANVTVSNTGDVAGAAVPQLYLNLLDAGAPAGTPAWQLRGFDRVDLAPGESKTIGFELLRRDVSYWDVVAQDWRVPEGEIKVEVGFSVAERTLSATLA</sequence>
<evidence type="ECO:0000256" key="6">
    <source>
        <dbReference type="ARBA" id="ARBA00022729"/>
    </source>
</evidence>
<name>A0A8H4IXA9_9PEZI</name>
<dbReference type="CDD" id="cd07361">
    <property type="entry name" value="MEMO_like"/>
    <property type="match status" value="1"/>
</dbReference>
<comment type="caution">
    <text evidence="15">The sequence shown here is derived from an EMBL/GenBank/DDBJ whole genome shotgun (WGS) entry which is preliminary data.</text>
</comment>
<dbReference type="InterPro" id="IPR026891">
    <property type="entry name" value="Fn3-like"/>
</dbReference>
<dbReference type="Pfam" id="PF01875">
    <property type="entry name" value="Memo"/>
    <property type="match status" value="1"/>
</dbReference>
<evidence type="ECO:0000256" key="3">
    <source>
        <dbReference type="ARBA" id="ARBA00004987"/>
    </source>
</evidence>
<gene>
    <name evidence="15" type="ORF">GTA08_BOTSDO04720</name>
</gene>
<dbReference type="OrthoDB" id="416222at2759"/>
<keyword evidence="11 13" id="KW-0624">Polysaccharide degradation</keyword>
<dbReference type="SUPFAM" id="SSF52279">
    <property type="entry name" value="Beta-D-glucan exohydrolase, C-terminal domain"/>
    <property type="match status" value="1"/>
</dbReference>
<dbReference type="GO" id="GO:0008422">
    <property type="term" value="F:beta-glucosidase activity"/>
    <property type="evidence" value="ECO:0007669"/>
    <property type="project" value="UniProtKB-EC"/>
</dbReference>
<keyword evidence="5" id="KW-0964">Secreted</keyword>
<comment type="function">
    <text evidence="12">Beta-glucosidases are one of a number of cellulolytic enzymes involved in the degradation of cellulosic biomass. Catalyzes the last step releasing glucose from the inhibitory cellobiose.</text>
</comment>
<dbReference type="InterPro" id="IPR036881">
    <property type="entry name" value="Glyco_hydro_3_C_sf"/>
</dbReference>
<keyword evidence="6" id="KW-0732">Signal</keyword>
<organism evidence="15 16">
    <name type="scientific">Botryosphaeria dothidea</name>
    <dbReference type="NCBI Taxonomy" id="55169"/>
    <lineage>
        <taxon>Eukaryota</taxon>
        <taxon>Fungi</taxon>
        <taxon>Dikarya</taxon>
        <taxon>Ascomycota</taxon>
        <taxon>Pezizomycotina</taxon>
        <taxon>Dothideomycetes</taxon>
        <taxon>Dothideomycetes incertae sedis</taxon>
        <taxon>Botryosphaeriales</taxon>
        <taxon>Botryosphaeriaceae</taxon>
        <taxon>Botryosphaeria</taxon>
    </lineage>
</organism>
<evidence type="ECO:0000256" key="7">
    <source>
        <dbReference type="ARBA" id="ARBA00022801"/>
    </source>
</evidence>
<dbReference type="InterPro" id="IPR002772">
    <property type="entry name" value="Glyco_hydro_3_C"/>
</dbReference>
<dbReference type="Pfam" id="PF14310">
    <property type="entry name" value="Fn3-like"/>
    <property type="match status" value="1"/>
</dbReference>
<dbReference type="Pfam" id="PF00933">
    <property type="entry name" value="Glyco_hydro_3"/>
    <property type="match status" value="1"/>
</dbReference>
<evidence type="ECO:0000256" key="9">
    <source>
        <dbReference type="ARBA" id="ARBA00023277"/>
    </source>
</evidence>
<accession>A0A8H4IXA9</accession>
<dbReference type="InterPro" id="IPR019800">
    <property type="entry name" value="Glyco_hydro_3_AS"/>
</dbReference>
<dbReference type="PROSITE" id="PS00775">
    <property type="entry name" value="GLYCOSYL_HYDROL_F3"/>
    <property type="match status" value="1"/>
</dbReference>
<dbReference type="Pfam" id="PF01915">
    <property type="entry name" value="Glyco_hydro_3_C"/>
    <property type="match status" value="1"/>
</dbReference>
<keyword evidence="8" id="KW-0325">Glycoprotein</keyword>
<evidence type="ECO:0000256" key="13">
    <source>
        <dbReference type="RuleBase" id="RU361161"/>
    </source>
</evidence>
<evidence type="ECO:0000256" key="5">
    <source>
        <dbReference type="ARBA" id="ARBA00022525"/>
    </source>
</evidence>
<keyword evidence="9 13" id="KW-0119">Carbohydrate metabolism</keyword>
<dbReference type="EMBL" id="WWBZ02000022">
    <property type="protein sequence ID" value="KAF4308108.1"/>
    <property type="molecule type" value="Genomic_DNA"/>
</dbReference>
<dbReference type="GO" id="GO:0005576">
    <property type="term" value="C:extracellular region"/>
    <property type="evidence" value="ECO:0007669"/>
    <property type="project" value="UniProtKB-SubCell"/>
</dbReference>
<dbReference type="AlphaFoldDB" id="A0A8H4IXA9"/>
<evidence type="ECO:0000256" key="1">
    <source>
        <dbReference type="ARBA" id="ARBA00000448"/>
    </source>
</evidence>
<dbReference type="SUPFAM" id="SSF51445">
    <property type="entry name" value="(Trans)glycosidases"/>
    <property type="match status" value="1"/>
</dbReference>
<dbReference type="PRINTS" id="PR00133">
    <property type="entry name" value="GLHYDRLASE3"/>
</dbReference>
<comment type="pathway">
    <text evidence="3 13">Glycan metabolism; cellulose degradation.</text>
</comment>
<dbReference type="HAMAP" id="MF_00055">
    <property type="entry name" value="MEMO1"/>
    <property type="match status" value="1"/>
</dbReference>
<evidence type="ECO:0000256" key="4">
    <source>
        <dbReference type="ARBA" id="ARBA00005336"/>
    </source>
</evidence>
<dbReference type="InterPro" id="IPR050288">
    <property type="entry name" value="Cellulose_deg_GH3"/>
</dbReference>
<evidence type="ECO:0000259" key="14">
    <source>
        <dbReference type="SMART" id="SM01217"/>
    </source>
</evidence>
<evidence type="ECO:0000256" key="2">
    <source>
        <dbReference type="ARBA" id="ARBA00004613"/>
    </source>
</evidence>
<keyword evidence="10 13" id="KW-0326">Glycosidase</keyword>
<evidence type="ECO:0000313" key="15">
    <source>
        <dbReference type="EMBL" id="KAF4308108.1"/>
    </source>
</evidence>
<dbReference type="UniPathway" id="UPA00696"/>
<evidence type="ECO:0000313" key="16">
    <source>
        <dbReference type="Proteomes" id="UP000572817"/>
    </source>
</evidence>
<dbReference type="InterPro" id="IPR036962">
    <property type="entry name" value="Glyco_hydro_3_N_sf"/>
</dbReference>
<dbReference type="InterPro" id="IPR002737">
    <property type="entry name" value="MEMO1_fam"/>
</dbReference>
<dbReference type="Proteomes" id="UP000572817">
    <property type="component" value="Unassembled WGS sequence"/>
</dbReference>
<dbReference type="GO" id="GO:0030245">
    <property type="term" value="P:cellulose catabolic process"/>
    <property type="evidence" value="ECO:0007669"/>
    <property type="project" value="UniProtKB-UniPathway"/>
</dbReference>
<proteinExistence type="inferred from homology"/>
<dbReference type="Gene3D" id="3.20.20.300">
    <property type="entry name" value="Glycoside hydrolase, family 3, N-terminal domain"/>
    <property type="match status" value="1"/>
</dbReference>
<keyword evidence="7 13" id="KW-0378">Hydrolase</keyword>
<comment type="catalytic activity">
    <reaction evidence="1 13">
        <text>Hydrolysis of terminal, non-reducing beta-D-glucosyl residues with release of beta-D-glucose.</text>
        <dbReference type="EC" id="3.2.1.21"/>
    </reaction>
</comment>
<dbReference type="InterPro" id="IPR001764">
    <property type="entry name" value="Glyco_hydro_3_N"/>
</dbReference>
<feature type="domain" description="Fibronectin type III-like" evidence="14">
    <location>
        <begin position="1058"/>
        <end position="1130"/>
    </location>
</feature>
<dbReference type="Gene3D" id="3.40.50.1700">
    <property type="entry name" value="Glycoside hydrolase family 3 C-terminal domain"/>
    <property type="match status" value="1"/>
</dbReference>
<dbReference type="NCBIfam" id="TIGR04336">
    <property type="entry name" value="AmmeMemoSam_B"/>
    <property type="match status" value="1"/>
</dbReference>
<dbReference type="FunFam" id="3.20.20.300:FF:000002">
    <property type="entry name" value="Probable beta-glucosidase"/>
    <property type="match status" value="1"/>
</dbReference>
<dbReference type="SMART" id="SM01217">
    <property type="entry name" value="Fn3_like"/>
    <property type="match status" value="1"/>
</dbReference>
<dbReference type="PANTHER" id="PTHR42715">
    <property type="entry name" value="BETA-GLUCOSIDASE"/>
    <property type="match status" value="1"/>
</dbReference>
<evidence type="ECO:0000256" key="10">
    <source>
        <dbReference type="ARBA" id="ARBA00023295"/>
    </source>
</evidence>
<reference evidence="15" key="1">
    <citation type="submission" date="2020-04" db="EMBL/GenBank/DDBJ databases">
        <title>Genome Assembly and Annotation of Botryosphaeria dothidea sdau 11-99, a Latent Pathogen of Apple Fruit Ring Rot in China.</title>
        <authorList>
            <person name="Yu C."/>
            <person name="Diao Y."/>
            <person name="Lu Q."/>
            <person name="Zhao J."/>
            <person name="Cui S."/>
            <person name="Peng C."/>
            <person name="He B."/>
            <person name="Liu H."/>
        </authorList>
    </citation>
    <scope>NUCLEOTIDE SEQUENCE [LARGE SCALE GENOMIC DNA]</scope>
    <source>
        <strain evidence="15">Sdau11-99</strain>
    </source>
</reference>